<dbReference type="InterPro" id="IPR002081">
    <property type="entry name" value="Cryptochrome/DNA_photolyase_1"/>
</dbReference>
<gene>
    <name evidence="7" type="ORF">ACFFUT_09360</name>
</gene>
<dbReference type="InterPro" id="IPR006050">
    <property type="entry name" value="DNA_photolyase_N"/>
</dbReference>
<comment type="cofactor">
    <cofactor evidence="1">
        <name>(6R)-5,10-methylene-5,6,7,8-tetrahydrofolate</name>
        <dbReference type="ChEBI" id="CHEBI:15636"/>
    </cofactor>
</comment>
<dbReference type="PANTHER" id="PTHR11455:SF9">
    <property type="entry name" value="CRYPTOCHROME CIRCADIAN CLOCK 5 ISOFORM X1"/>
    <property type="match status" value="1"/>
</dbReference>
<dbReference type="RefSeq" id="WP_213890947.1">
    <property type="nucleotide sequence ID" value="NZ_JAGFNU010000016.1"/>
</dbReference>
<keyword evidence="7" id="KW-0456">Lyase</keyword>
<dbReference type="Gene3D" id="1.10.579.10">
    <property type="entry name" value="DNA Cyclobutane Dipyrimidine Photolyase, subunit A, domain 3"/>
    <property type="match status" value="1"/>
</dbReference>
<dbReference type="PANTHER" id="PTHR11455">
    <property type="entry name" value="CRYPTOCHROME"/>
    <property type="match status" value="1"/>
</dbReference>
<dbReference type="SUPFAM" id="SSF48173">
    <property type="entry name" value="Cryptochrome/photolyase FAD-binding domain"/>
    <property type="match status" value="1"/>
</dbReference>
<evidence type="ECO:0000313" key="7">
    <source>
        <dbReference type="EMBL" id="MFB9231990.1"/>
    </source>
</evidence>
<evidence type="ECO:0000313" key="8">
    <source>
        <dbReference type="Proteomes" id="UP001589683"/>
    </source>
</evidence>
<dbReference type="InterPro" id="IPR036134">
    <property type="entry name" value="Crypto/Photolyase_FAD-like_sf"/>
</dbReference>
<dbReference type="EC" id="4.1.99.3" evidence="7"/>
<feature type="domain" description="Photolyase/cryptochrome alpha/beta" evidence="6">
    <location>
        <begin position="5"/>
        <end position="131"/>
    </location>
</feature>
<dbReference type="PRINTS" id="PR00147">
    <property type="entry name" value="DNAPHOTLYASE"/>
</dbReference>
<dbReference type="InterPro" id="IPR005101">
    <property type="entry name" value="Cryptochr/Photolyase_FAD-bd"/>
</dbReference>
<dbReference type="PROSITE" id="PS51645">
    <property type="entry name" value="PHR_CRY_ALPHA_BETA"/>
    <property type="match status" value="1"/>
</dbReference>
<dbReference type="Pfam" id="PF00875">
    <property type="entry name" value="DNA_photolyase"/>
    <property type="match status" value="1"/>
</dbReference>
<dbReference type="Gene3D" id="1.25.40.80">
    <property type="match status" value="1"/>
</dbReference>
<evidence type="ECO:0000259" key="6">
    <source>
        <dbReference type="PROSITE" id="PS51645"/>
    </source>
</evidence>
<sequence>MGQRPPIILWLRRDLRLADHPAMVAAIATGQPVIPLFIHDEVVEVLGAAAKFRLGLSLENISTQLRDLGAALILRRGRAHDVLRSVVAETGATGVFWSRLYDTASKVRDTEVKAALRKEGVKADSHPGHVLFEPWTVSTKTGGFYKVYTPFWNTVKQKEVGVCLPAPKRWPAPANWPKSATLSNWKMDAEMNRGAAAVAKHQRVGERAAQDRLRNFIEIAVDGYKKYRDFPGLRSTSGLSENLTYGEISPRMVWHAGARALNEGHLGAEHFLKELVWREFSYHLIHHTPWIETECWRRVWESFPWRGDTELAEAWRRGRTGIPFVDAAMREMYVTGTMHNRARMIVGSYLTKHLLTDWRIGQAWFADCLTDWDPAANAMGWQWVAGCGPDATPYFRVFNPVTQADKFDADQSYQRRWIAEGYTKPSRTALSYFKAVPRSWALSEDIAYPDPIVSASDGRGVALVAYSAWKEGHLK</sequence>
<comment type="similarity">
    <text evidence="5">Belongs to the DNA photolyase family.</text>
</comment>
<dbReference type="Gene3D" id="3.40.50.620">
    <property type="entry name" value="HUPs"/>
    <property type="match status" value="1"/>
</dbReference>
<dbReference type="Proteomes" id="UP001589683">
    <property type="component" value="Unassembled WGS sequence"/>
</dbReference>
<comment type="cofactor">
    <cofactor evidence="2">
        <name>FAD</name>
        <dbReference type="ChEBI" id="CHEBI:57692"/>
    </cofactor>
</comment>
<evidence type="ECO:0000256" key="2">
    <source>
        <dbReference type="ARBA" id="ARBA00001974"/>
    </source>
</evidence>
<organism evidence="7 8">
    <name type="scientific">Pseudohalocynthiibacter aestuariivivens</name>
    <dbReference type="NCBI Taxonomy" id="1591409"/>
    <lineage>
        <taxon>Bacteria</taxon>
        <taxon>Pseudomonadati</taxon>
        <taxon>Pseudomonadota</taxon>
        <taxon>Alphaproteobacteria</taxon>
        <taxon>Rhodobacterales</taxon>
        <taxon>Paracoccaceae</taxon>
        <taxon>Pseudohalocynthiibacter</taxon>
    </lineage>
</organism>
<evidence type="ECO:0000256" key="4">
    <source>
        <dbReference type="ARBA" id="ARBA00022827"/>
    </source>
</evidence>
<reference evidence="7 8" key="1">
    <citation type="submission" date="2024-09" db="EMBL/GenBank/DDBJ databases">
        <authorList>
            <person name="Sun Q."/>
            <person name="Mori K."/>
        </authorList>
    </citation>
    <scope>NUCLEOTIDE SEQUENCE [LARGE SCALE GENOMIC DNA]</scope>
    <source>
        <strain evidence="7 8">CECT 8726</strain>
    </source>
</reference>
<name>A0ABV5JEW2_9RHOB</name>
<evidence type="ECO:0000256" key="1">
    <source>
        <dbReference type="ARBA" id="ARBA00001932"/>
    </source>
</evidence>
<dbReference type="GO" id="GO:0003904">
    <property type="term" value="F:deoxyribodipyrimidine photo-lyase activity"/>
    <property type="evidence" value="ECO:0007669"/>
    <property type="project" value="UniProtKB-EC"/>
</dbReference>
<dbReference type="SUPFAM" id="SSF52425">
    <property type="entry name" value="Cryptochrome/photolyase, N-terminal domain"/>
    <property type="match status" value="1"/>
</dbReference>
<keyword evidence="8" id="KW-1185">Reference proteome</keyword>
<dbReference type="InterPro" id="IPR014729">
    <property type="entry name" value="Rossmann-like_a/b/a_fold"/>
</dbReference>
<dbReference type="InterPro" id="IPR036155">
    <property type="entry name" value="Crypto/Photolyase_N_sf"/>
</dbReference>
<dbReference type="Pfam" id="PF03441">
    <property type="entry name" value="FAD_binding_7"/>
    <property type="match status" value="1"/>
</dbReference>
<proteinExistence type="inferred from homology"/>
<dbReference type="EMBL" id="JBHMEA010000035">
    <property type="protein sequence ID" value="MFB9231990.1"/>
    <property type="molecule type" value="Genomic_DNA"/>
</dbReference>
<evidence type="ECO:0000256" key="5">
    <source>
        <dbReference type="RuleBase" id="RU004182"/>
    </source>
</evidence>
<evidence type="ECO:0000256" key="3">
    <source>
        <dbReference type="ARBA" id="ARBA00022630"/>
    </source>
</evidence>
<keyword evidence="4 5" id="KW-0274">FAD</keyword>
<keyword evidence="5" id="KW-0157">Chromophore</keyword>
<keyword evidence="3 5" id="KW-0285">Flavoprotein</keyword>
<comment type="caution">
    <text evidence="7">The sequence shown here is derived from an EMBL/GenBank/DDBJ whole genome shotgun (WGS) entry which is preliminary data.</text>
</comment>
<protein>
    <submittedName>
        <fullName evidence="7">Cryptochrome/photolyase family protein</fullName>
        <ecNumber evidence="7">4.1.99.3</ecNumber>
    </submittedName>
</protein>
<accession>A0ABV5JEW2</accession>